<feature type="coiled-coil region" evidence="1">
    <location>
        <begin position="261"/>
        <end position="316"/>
    </location>
</feature>
<keyword evidence="3" id="KW-1185">Reference proteome</keyword>
<proteinExistence type="predicted"/>
<dbReference type="EMBL" id="JALLAZ020001394">
    <property type="protein sequence ID" value="KAL3775768.1"/>
    <property type="molecule type" value="Genomic_DNA"/>
</dbReference>
<organism evidence="2 3">
    <name type="scientific">Stephanodiscus triporus</name>
    <dbReference type="NCBI Taxonomy" id="2934178"/>
    <lineage>
        <taxon>Eukaryota</taxon>
        <taxon>Sar</taxon>
        <taxon>Stramenopiles</taxon>
        <taxon>Ochrophyta</taxon>
        <taxon>Bacillariophyta</taxon>
        <taxon>Coscinodiscophyceae</taxon>
        <taxon>Thalassiosirophycidae</taxon>
        <taxon>Stephanodiscales</taxon>
        <taxon>Stephanodiscaceae</taxon>
        <taxon>Stephanodiscus</taxon>
    </lineage>
</organism>
<evidence type="ECO:0000256" key="1">
    <source>
        <dbReference type="SAM" id="Coils"/>
    </source>
</evidence>
<dbReference type="AlphaFoldDB" id="A0ABD3NIJ2"/>
<sequence>MPIIAETATIIQQLEDASTTIMADETITELQIELKSAVALASEIKSENDDLKRQLELANAFSNANLQRHAEWKEVWKKEREALSMREKQLEREEAKWKARLEDRRKEMDEMDMKMINSNYVGVGGAGLSDLVKEIQVEHAKKTEGLINEATKWRDQCYCSRKSCGELQARLDELQGRFDRAAESSEKEIALLQQALAEHIDGSDKNDTVSSSSLEVALTRDLKEKDLRLAKLLYEVNCTRKARDDVLCAYDELVASHLSERAKFSQESAALEAKNQTLDRRIEAIGKDLAQAISSKEELKESLRRADKELACLRESVIVKEEGHQQHIEQVSKEALQTELKMKKQLALVNTMLVEEREKTKTLERQCLETQEYALKQISDLARDPKQVDDSEENLLIARDQICKLENTITDLQCEMKRHLSNHLAEVQRLQHACESCHKDLNYLLLEKKETERDAAAVREKLAQSQKILDDSKSSVQKLENGCQALRDERLKLSEKIDNLNNENEALREKIRCALEDVRLLKDERENAVGSLQQEIGRINNELEKEKRRSEAYKSKALDAHLRSIKAKEVLDSLCNK</sequence>
<name>A0ABD3NIJ2_9STRA</name>
<accession>A0ABD3NIJ2</accession>
<reference evidence="2 3" key="1">
    <citation type="submission" date="2024-10" db="EMBL/GenBank/DDBJ databases">
        <title>Updated reference genomes for cyclostephanoid diatoms.</title>
        <authorList>
            <person name="Roberts W.R."/>
            <person name="Alverson A.J."/>
        </authorList>
    </citation>
    <scope>NUCLEOTIDE SEQUENCE [LARGE SCALE GENOMIC DNA]</scope>
    <source>
        <strain evidence="2 3">AJA276-08</strain>
    </source>
</reference>
<comment type="caution">
    <text evidence="2">The sequence shown here is derived from an EMBL/GenBank/DDBJ whole genome shotgun (WGS) entry which is preliminary data.</text>
</comment>
<evidence type="ECO:0000313" key="2">
    <source>
        <dbReference type="EMBL" id="KAL3775768.1"/>
    </source>
</evidence>
<dbReference type="Proteomes" id="UP001530315">
    <property type="component" value="Unassembled WGS sequence"/>
</dbReference>
<gene>
    <name evidence="2" type="ORF">ACHAW5_005338</name>
</gene>
<feature type="coiled-coil region" evidence="1">
    <location>
        <begin position="27"/>
        <end position="107"/>
    </location>
</feature>
<feature type="coiled-coil region" evidence="1">
    <location>
        <begin position="448"/>
        <end position="556"/>
    </location>
</feature>
<keyword evidence="1" id="KW-0175">Coiled coil</keyword>
<dbReference type="Gene3D" id="1.10.287.1490">
    <property type="match status" value="1"/>
</dbReference>
<protein>
    <submittedName>
        <fullName evidence="2">Uncharacterized protein</fullName>
    </submittedName>
</protein>
<evidence type="ECO:0000313" key="3">
    <source>
        <dbReference type="Proteomes" id="UP001530315"/>
    </source>
</evidence>